<proteinExistence type="predicted"/>
<sequence length="119" mass="13673">MDLKPFIVVSKLGHYHLGVDTIQEAIFAATGDYSLLGGIGYPTLLGDFVEQELDITVYNPIYEEPEDLKETLEFVYWNHLQVFNVTSNGTEDFSSVIKHHIKQVYYDYFYEDIGAELKV</sequence>
<dbReference type="EMBL" id="KR422353">
    <property type="protein sequence ID" value="AKO61530.1"/>
    <property type="molecule type" value="Genomic_DNA"/>
</dbReference>
<reference evidence="1 2" key="1">
    <citation type="journal article" date="2016" name="PLoS ONE">
        <title>Three New Escherichia coli Phages from the Human Gut Show Promising Potential for Phage Therapy.</title>
        <authorList>
            <person name="Dalmasso M."/>
            <person name="Strain R."/>
            <person name="Neve H."/>
            <person name="Franz C.M."/>
            <person name="Cousin F.J."/>
            <person name="Ross R.P."/>
            <person name="Hill C."/>
        </authorList>
    </citation>
    <scope>NUCLEOTIDE SEQUENCE [LARGE SCALE GENOMIC DNA]</scope>
</reference>
<evidence type="ECO:0000313" key="2">
    <source>
        <dbReference type="Proteomes" id="UP000222655"/>
    </source>
</evidence>
<name>A0A0U2DAB3_9CAUD</name>
<keyword evidence="2" id="KW-1185">Reference proteome</keyword>
<gene>
    <name evidence="1" type="ORF">APCEc03_129</name>
</gene>
<protein>
    <submittedName>
        <fullName evidence="1">Uncharacterized protein</fullName>
    </submittedName>
</protein>
<evidence type="ECO:0000313" key="1">
    <source>
        <dbReference type="EMBL" id="AKO61530.1"/>
    </source>
</evidence>
<accession>A0A0U2DAB3</accession>
<organism evidence="1 2">
    <name type="scientific">Escherichia phage phiAPCEc03</name>
    <dbReference type="NCBI Taxonomy" id="1655307"/>
    <lineage>
        <taxon>Viruses</taxon>
        <taxon>Duplodnaviria</taxon>
        <taxon>Heunggongvirae</taxon>
        <taxon>Uroviricota</taxon>
        <taxon>Caudoviricetes</taxon>
        <taxon>Demerecviridae</taxon>
        <taxon>Markadamsvirinae</taxon>
        <taxon>Tequintavirus</taxon>
        <taxon>Tequintavirus APCEc03</taxon>
    </lineage>
</organism>
<dbReference type="Proteomes" id="UP000222655">
    <property type="component" value="Segment"/>
</dbReference>